<dbReference type="GO" id="GO:0006811">
    <property type="term" value="P:monoatomic ion transport"/>
    <property type="evidence" value="ECO:0007669"/>
    <property type="project" value="UniProtKB-KW"/>
</dbReference>
<dbReference type="InterPro" id="IPR036259">
    <property type="entry name" value="MFS_trans_sf"/>
</dbReference>
<dbReference type="Gene3D" id="3.30.60.30">
    <property type="match status" value="1"/>
</dbReference>
<feature type="transmembrane region" description="Helical" evidence="8">
    <location>
        <begin position="291"/>
        <end position="316"/>
    </location>
</feature>
<dbReference type="GO" id="GO:0016323">
    <property type="term" value="C:basolateral plasma membrane"/>
    <property type="evidence" value="ECO:0007669"/>
    <property type="project" value="TreeGrafter"/>
</dbReference>
<dbReference type="CDD" id="cd17336">
    <property type="entry name" value="MFS_SLCO_OATP"/>
    <property type="match status" value="1"/>
</dbReference>
<evidence type="ECO:0000256" key="7">
    <source>
        <dbReference type="ARBA" id="ARBA00023157"/>
    </source>
</evidence>
<feature type="region of interest" description="Disordered" evidence="9">
    <location>
        <begin position="325"/>
        <end position="348"/>
    </location>
</feature>
<feature type="transmembrane region" description="Helical" evidence="8">
    <location>
        <begin position="706"/>
        <end position="728"/>
    </location>
</feature>
<dbReference type="InterPro" id="IPR004156">
    <property type="entry name" value="OATP"/>
</dbReference>
<evidence type="ECO:0000313" key="11">
    <source>
        <dbReference type="EnsemblMetazoa" id="XP_038054624.1"/>
    </source>
</evidence>
<dbReference type="InterPro" id="IPR036058">
    <property type="entry name" value="Kazal_dom_sf"/>
</dbReference>
<evidence type="ECO:0000256" key="4">
    <source>
        <dbReference type="ARBA" id="ARBA00022692"/>
    </source>
</evidence>
<dbReference type="InterPro" id="IPR002350">
    <property type="entry name" value="Kazal_dom"/>
</dbReference>
<dbReference type="Pfam" id="PF03137">
    <property type="entry name" value="OATP"/>
    <property type="match status" value="1"/>
</dbReference>
<feature type="region of interest" description="Disordered" evidence="9">
    <location>
        <begin position="1"/>
        <end position="32"/>
    </location>
</feature>
<feature type="transmembrane region" description="Helical" evidence="8">
    <location>
        <begin position="207"/>
        <end position="224"/>
    </location>
</feature>
<evidence type="ECO:0000313" key="12">
    <source>
        <dbReference type="Proteomes" id="UP000887568"/>
    </source>
</evidence>
<keyword evidence="4 8" id="KW-0812">Transmembrane</keyword>
<evidence type="ECO:0000256" key="3">
    <source>
        <dbReference type="ARBA" id="ARBA00022475"/>
    </source>
</evidence>
<sequence length="743" mass="81008">MGSTSESEQFHASVSTASLNGRNGLLNIDDHETEKPQDDSILAFTEPDDESRESVGIRRGLRPGCLRCLAGGPKAFAFWIMLYYLLKVSGSLYLGTVIDTIEKQFELSSSESGSLAILNDVMDLALVVFVAYFGQRRHRPRIIGVGAVIAALGFLACAVPHFWLPPYTTAPPGCNDTDQLVDYCSADPKDKAGPCSVDFQKPAVKPVAWLILGQIMVGAGNVPMKPLGTTYVDDAVGKHTTPIYLAFFFIAGTSGSLGGLLLGSLTNSIFVDFDRVAPADRPSFPQTDPRYIGAWWLGFVIIGCAVLLISVPFFFFPRHLPKTRERMKEEEKEQVEERKEEQEEEEEKEMMFEAYKEGGIQMGELSDNPTSREKRSGVPNRLPHQQRFLATLKKMVVSYKKMLTNVPLLLLCLTSAASSAVTAGYAAFALKYFKLQLGIGSAMSAQLGVAVITCIIVGNLLGGLIIRRWKLSPAKCALILIFGEVVGILCMPVFLLVGCSTKAVAGVSTHYAAPAPFDGLGTLTRPVNFPDSVQQAASACNAHCTCENEDYNPVCGVDGITYVSPCYAGCEVVERTRDENDEWVNSFSACRCIRPGGVNATAVDGECPGNCKDWHVPFIISISAIMYFCGSLGHSGLALITLRIVDEDMRATALGFQTLVLNLLGYFPAPVYFGAAINLACILWGYSNGDRGACWLYDNDLYRHSFQGLVGGIKIVSVLVLFGVYFTLRNVKVKKCRDKQSER</sequence>
<feature type="transmembrane region" description="Helical" evidence="8">
    <location>
        <begin position="408"/>
        <end position="433"/>
    </location>
</feature>
<keyword evidence="7" id="KW-1015">Disulfide bond</keyword>
<dbReference type="Pfam" id="PF07648">
    <property type="entry name" value="Kazal_2"/>
    <property type="match status" value="1"/>
</dbReference>
<feature type="transmembrane region" description="Helical" evidence="8">
    <location>
        <begin position="76"/>
        <end position="95"/>
    </location>
</feature>
<dbReference type="PANTHER" id="PTHR11388">
    <property type="entry name" value="ORGANIC ANION TRANSPORTER"/>
    <property type="match status" value="1"/>
</dbReference>
<feature type="transmembrane region" description="Helical" evidence="8">
    <location>
        <begin position="142"/>
        <end position="163"/>
    </location>
</feature>
<feature type="transmembrane region" description="Helical" evidence="8">
    <location>
        <begin position="445"/>
        <end position="466"/>
    </location>
</feature>
<evidence type="ECO:0000256" key="9">
    <source>
        <dbReference type="SAM" id="MobiDB-lite"/>
    </source>
</evidence>
<comment type="subcellular location">
    <subcellularLocation>
        <location evidence="1 8">Cell membrane</location>
        <topology evidence="1 8">Multi-pass membrane protein</topology>
    </subcellularLocation>
</comment>
<dbReference type="RefSeq" id="XP_038054624.1">
    <property type="nucleotide sequence ID" value="XM_038198696.1"/>
</dbReference>
<protein>
    <recommendedName>
        <fullName evidence="8">Solute carrier organic anion transporter family member</fullName>
    </recommendedName>
</protein>
<keyword evidence="6 8" id="KW-0472">Membrane</keyword>
<feature type="compositionally biased region" description="Polar residues" evidence="9">
    <location>
        <begin position="1"/>
        <end position="21"/>
    </location>
</feature>
<dbReference type="OMA" id="IGSTYMD"/>
<keyword evidence="12" id="KW-1185">Reference proteome</keyword>
<dbReference type="AlphaFoldDB" id="A0A913ZT62"/>
<reference evidence="11" key="1">
    <citation type="submission" date="2022-11" db="UniProtKB">
        <authorList>
            <consortium name="EnsemblMetazoa"/>
        </authorList>
    </citation>
    <scope>IDENTIFICATION</scope>
</reference>
<dbReference type="Gene3D" id="1.20.1250.20">
    <property type="entry name" value="MFS general substrate transporter like domains"/>
    <property type="match status" value="1"/>
</dbReference>
<feature type="transmembrane region" description="Helical" evidence="8">
    <location>
        <begin position="663"/>
        <end position="686"/>
    </location>
</feature>
<keyword evidence="8" id="KW-0406">Ion transport</keyword>
<dbReference type="GeneID" id="119726837"/>
<keyword evidence="3" id="KW-1003">Cell membrane</keyword>
<dbReference type="NCBIfam" id="TIGR00805">
    <property type="entry name" value="oat"/>
    <property type="match status" value="1"/>
</dbReference>
<proteinExistence type="inferred from homology"/>
<dbReference type="EnsemblMetazoa" id="XM_038198696.1">
    <property type="protein sequence ID" value="XP_038054624.1"/>
    <property type="gene ID" value="LOC119726837"/>
</dbReference>
<keyword evidence="8" id="KW-0813">Transport</keyword>
<evidence type="ECO:0000256" key="1">
    <source>
        <dbReference type="ARBA" id="ARBA00004651"/>
    </source>
</evidence>
<comment type="similarity">
    <text evidence="2 8">Belongs to the organo anion transporter (TC 2.A.60) family.</text>
</comment>
<feature type="transmembrane region" description="Helical" evidence="8">
    <location>
        <begin position="245"/>
        <end position="271"/>
    </location>
</feature>
<dbReference type="OrthoDB" id="5062115at2759"/>
<dbReference type="GO" id="GO:0015347">
    <property type="term" value="F:sodium-independent organic anion transmembrane transporter activity"/>
    <property type="evidence" value="ECO:0007669"/>
    <property type="project" value="TreeGrafter"/>
</dbReference>
<name>A0A913ZT62_PATMI</name>
<evidence type="ECO:0000256" key="6">
    <source>
        <dbReference type="ARBA" id="ARBA00023136"/>
    </source>
</evidence>
<feature type="transmembrane region" description="Helical" evidence="8">
    <location>
        <begin position="478"/>
        <end position="497"/>
    </location>
</feature>
<organism evidence="11 12">
    <name type="scientific">Patiria miniata</name>
    <name type="common">Bat star</name>
    <name type="synonym">Asterina miniata</name>
    <dbReference type="NCBI Taxonomy" id="46514"/>
    <lineage>
        <taxon>Eukaryota</taxon>
        <taxon>Metazoa</taxon>
        <taxon>Echinodermata</taxon>
        <taxon>Eleutherozoa</taxon>
        <taxon>Asterozoa</taxon>
        <taxon>Asteroidea</taxon>
        <taxon>Valvatacea</taxon>
        <taxon>Valvatida</taxon>
        <taxon>Asterinidae</taxon>
        <taxon>Patiria</taxon>
    </lineage>
</organism>
<keyword evidence="5 8" id="KW-1133">Transmembrane helix</keyword>
<evidence type="ECO:0000256" key="8">
    <source>
        <dbReference type="RuleBase" id="RU362056"/>
    </source>
</evidence>
<feature type="domain" description="Kazal-like" evidence="10">
    <location>
        <begin position="534"/>
        <end position="591"/>
    </location>
</feature>
<feature type="compositionally biased region" description="Basic and acidic residues" evidence="9">
    <location>
        <begin position="325"/>
        <end position="341"/>
    </location>
</feature>
<evidence type="ECO:0000256" key="5">
    <source>
        <dbReference type="ARBA" id="ARBA00022989"/>
    </source>
</evidence>
<dbReference type="SUPFAM" id="SSF100895">
    <property type="entry name" value="Kazal-type serine protease inhibitors"/>
    <property type="match status" value="1"/>
</dbReference>
<dbReference type="PANTHER" id="PTHR11388:SF142">
    <property type="entry name" value="SOLUTE CARRIER ORGANIC ANION TRANSPORTER FAMILY MEMBER 5A1"/>
    <property type="match status" value="1"/>
</dbReference>
<dbReference type="GO" id="GO:0043252">
    <property type="term" value="P:sodium-independent organic anion transport"/>
    <property type="evidence" value="ECO:0007669"/>
    <property type="project" value="TreeGrafter"/>
</dbReference>
<feature type="transmembrane region" description="Helical" evidence="8">
    <location>
        <begin position="115"/>
        <end position="133"/>
    </location>
</feature>
<evidence type="ECO:0000256" key="2">
    <source>
        <dbReference type="ARBA" id="ARBA00009657"/>
    </source>
</evidence>
<dbReference type="SUPFAM" id="SSF103473">
    <property type="entry name" value="MFS general substrate transporter"/>
    <property type="match status" value="2"/>
</dbReference>
<evidence type="ECO:0000259" key="10">
    <source>
        <dbReference type="PROSITE" id="PS51465"/>
    </source>
</evidence>
<accession>A0A913ZT62</accession>
<feature type="transmembrane region" description="Helical" evidence="8">
    <location>
        <begin position="618"/>
        <end position="642"/>
    </location>
</feature>
<dbReference type="PROSITE" id="PS51465">
    <property type="entry name" value="KAZAL_2"/>
    <property type="match status" value="1"/>
</dbReference>
<dbReference type="Proteomes" id="UP000887568">
    <property type="component" value="Unplaced"/>
</dbReference>